<keyword evidence="5 8" id="KW-0067">ATP-binding</keyword>
<evidence type="ECO:0000313" key="11">
    <source>
        <dbReference type="Proteomes" id="UP000594688"/>
    </source>
</evidence>
<dbReference type="GO" id="GO:0005524">
    <property type="term" value="F:ATP binding"/>
    <property type="evidence" value="ECO:0007669"/>
    <property type="project" value="UniProtKB-UniRule"/>
</dbReference>
<evidence type="ECO:0000256" key="7">
    <source>
        <dbReference type="ARBA" id="ARBA00048478"/>
    </source>
</evidence>
<organism evidence="10 11">
    <name type="scientific">Candidatus Nitronauta litoralis</name>
    <dbReference type="NCBI Taxonomy" id="2705533"/>
    <lineage>
        <taxon>Bacteria</taxon>
        <taxon>Pseudomonadati</taxon>
        <taxon>Nitrospinota/Tectimicrobiota group</taxon>
        <taxon>Nitrospinota</taxon>
        <taxon>Nitrospinia</taxon>
        <taxon>Nitrospinales</taxon>
        <taxon>Nitrospinaceae</taxon>
        <taxon>Candidatus Nitronauta</taxon>
    </lineage>
</organism>
<dbReference type="InterPro" id="IPR003136">
    <property type="entry name" value="Cytidylate_kin"/>
</dbReference>
<keyword evidence="3 8" id="KW-0547">Nucleotide-binding</keyword>
<comment type="catalytic activity">
    <reaction evidence="6 8">
        <text>dCMP + ATP = dCDP + ADP</text>
        <dbReference type="Rhea" id="RHEA:25094"/>
        <dbReference type="ChEBI" id="CHEBI:30616"/>
        <dbReference type="ChEBI" id="CHEBI:57566"/>
        <dbReference type="ChEBI" id="CHEBI:58593"/>
        <dbReference type="ChEBI" id="CHEBI:456216"/>
        <dbReference type="EC" id="2.7.4.25"/>
    </reaction>
</comment>
<protein>
    <recommendedName>
        <fullName evidence="8">Cytidylate kinase</fullName>
        <shortName evidence="8">CK</shortName>
        <ecNumber evidence="8">2.7.4.25</ecNumber>
    </recommendedName>
    <alternativeName>
        <fullName evidence="8">Cytidine monophosphate kinase</fullName>
        <shortName evidence="8">CMP kinase</shortName>
    </alternativeName>
</protein>
<dbReference type="Gene3D" id="3.40.50.300">
    <property type="entry name" value="P-loop containing nucleotide triphosphate hydrolases"/>
    <property type="match status" value="1"/>
</dbReference>
<dbReference type="SUPFAM" id="SSF52540">
    <property type="entry name" value="P-loop containing nucleoside triphosphate hydrolases"/>
    <property type="match status" value="1"/>
</dbReference>
<dbReference type="GO" id="GO:0036431">
    <property type="term" value="F:dCMP kinase activity"/>
    <property type="evidence" value="ECO:0007669"/>
    <property type="project" value="InterPro"/>
</dbReference>
<feature type="domain" description="Cytidylate kinase" evidence="9">
    <location>
        <begin position="3"/>
        <end position="216"/>
    </location>
</feature>
<dbReference type="GO" id="GO:0005829">
    <property type="term" value="C:cytosol"/>
    <property type="evidence" value="ECO:0007669"/>
    <property type="project" value="TreeGrafter"/>
</dbReference>
<sequence>MIIAIDGPAGSGKSTVARRIAQLLNFSYIETGSMYRAVAWKAKQLGIDANDKDRVAAVAMNLEINFEPTPEGQRLLADGEDLTGKLQNEIIGKLAAAVAANPAVRNVLVPKQQAMGRASDSVMDGRDIGTVVFPEAEKKFFLDADVKERARRRFEEIRDKHPGLTVDDVVSQVQQRDHEDRTREVSPLLQAKDAVAVDTTGKTVDQVVEEMMRHIQPVTNT</sequence>
<accession>A0A7T0BV31</accession>
<feature type="binding site" evidence="8">
    <location>
        <begin position="7"/>
        <end position="15"/>
    </location>
    <ligand>
        <name>ATP</name>
        <dbReference type="ChEBI" id="CHEBI:30616"/>
    </ligand>
</feature>
<dbReference type="InterPro" id="IPR027417">
    <property type="entry name" value="P-loop_NTPase"/>
</dbReference>
<evidence type="ECO:0000256" key="1">
    <source>
        <dbReference type="ARBA" id="ARBA00009427"/>
    </source>
</evidence>
<dbReference type="AlphaFoldDB" id="A0A7T0BV31"/>
<dbReference type="CDD" id="cd02020">
    <property type="entry name" value="CMPK"/>
    <property type="match status" value="1"/>
</dbReference>
<dbReference type="PANTHER" id="PTHR21299">
    <property type="entry name" value="CYTIDYLATE KINASE/PANTOATE-BETA-ALANINE LIGASE"/>
    <property type="match status" value="1"/>
</dbReference>
<dbReference type="EMBL" id="CP048685">
    <property type="protein sequence ID" value="QPJ61386.1"/>
    <property type="molecule type" value="Genomic_DNA"/>
</dbReference>
<reference evidence="10 11" key="1">
    <citation type="submission" date="2020-02" db="EMBL/GenBank/DDBJ databases">
        <title>Genomic and physiological characterization of two novel Nitrospinaceae genera.</title>
        <authorList>
            <person name="Mueller A.J."/>
            <person name="Jung M.-Y."/>
            <person name="Strachan C.R."/>
            <person name="Herbold C.W."/>
            <person name="Kirkegaard R.H."/>
            <person name="Daims H."/>
        </authorList>
    </citation>
    <scope>NUCLEOTIDE SEQUENCE [LARGE SCALE GENOMIC DNA]</scope>
    <source>
        <strain evidence="10">EB</strain>
    </source>
</reference>
<evidence type="ECO:0000259" key="9">
    <source>
        <dbReference type="Pfam" id="PF02224"/>
    </source>
</evidence>
<keyword evidence="8" id="KW-0963">Cytoplasm</keyword>
<evidence type="ECO:0000256" key="3">
    <source>
        <dbReference type="ARBA" id="ARBA00022741"/>
    </source>
</evidence>
<dbReference type="EC" id="2.7.4.25" evidence="8"/>
<keyword evidence="2 8" id="KW-0808">Transferase</keyword>
<name>A0A7T0BV31_9BACT</name>
<evidence type="ECO:0000256" key="5">
    <source>
        <dbReference type="ARBA" id="ARBA00022840"/>
    </source>
</evidence>
<keyword evidence="4 8" id="KW-0418">Kinase</keyword>
<dbReference type="GO" id="GO:0006220">
    <property type="term" value="P:pyrimidine nucleotide metabolic process"/>
    <property type="evidence" value="ECO:0007669"/>
    <property type="project" value="UniProtKB-UniRule"/>
</dbReference>
<gene>
    <name evidence="8" type="primary">cmk</name>
    <name evidence="10" type="ORF">G3M70_05585</name>
</gene>
<comment type="catalytic activity">
    <reaction evidence="7 8">
        <text>CMP + ATP = CDP + ADP</text>
        <dbReference type="Rhea" id="RHEA:11600"/>
        <dbReference type="ChEBI" id="CHEBI:30616"/>
        <dbReference type="ChEBI" id="CHEBI:58069"/>
        <dbReference type="ChEBI" id="CHEBI:60377"/>
        <dbReference type="ChEBI" id="CHEBI:456216"/>
        <dbReference type="EC" id="2.7.4.25"/>
    </reaction>
</comment>
<evidence type="ECO:0000256" key="2">
    <source>
        <dbReference type="ARBA" id="ARBA00022679"/>
    </source>
</evidence>
<proteinExistence type="inferred from homology"/>
<dbReference type="Proteomes" id="UP000594688">
    <property type="component" value="Chromosome"/>
</dbReference>
<dbReference type="HAMAP" id="MF_00238">
    <property type="entry name" value="Cytidyl_kinase_type1"/>
    <property type="match status" value="1"/>
</dbReference>
<evidence type="ECO:0000256" key="6">
    <source>
        <dbReference type="ARBA" id="ARBA00047615"/>
    </source>
</evidence>
<dbReference type="Pfam" id="PF02224">
    <property type="entry name" value="Cytidylate_kin"/>
    <property type="match status" value="1"/>
</dbReference>
<dbReference type="KEGG" id="nli:G3M70_05585"/>
<comment type="subcellular location">
    <subcellularLocation>
        <location evidence="8">Cytoplasm</location>
    </subcellularLocation>
</comment>
<evidence type="ECO:0000256" key="8">
    <source>
        <dbReference type="HAMAP-Rule" id="MF_00238"/>
    </source>
</evidence>
<evidence type="ECO:0000256" key="4">
    <source>
        <dbReference type="ARBA" id="ARBA00022777"/>
    </source>
</evidence>
<dbReference type="GO" id="GO:0015949">
    <property type="term" value="P:nucleobase-containing small molecule interconversion"/>
    <property type="evidence" value="ECO:0007669"/>
    <property type="project" value="TreeGrafter"/>
</dbReference>
<comment type="similarity">
    <text evidence="1 8">Belongs to the cytidylate kinase family. Type 1 subfamily.</text>
</comment>
<dbReference type="InterPro" id="IPR011994">
    <property type="entry name" value="Cytidylate_kinase_dom"/>
</dbReference>
<dbReference type="NCBIfam" id="TIGR00017">
    <property type="entry name" value="cmk"/>
    <property type="match status" value="1"/>
</dbReference>
<evidence type="ECO:0000313" key="10">
    <source>
        <dbReference type="EMBL" id="QPJ61386.1"/>
    </source>
</evidence>
<dbReference type="PANTHER" id="PTHR21299:SF2">
    <property type="entry name" value="CYTIDYLATE KINASE"/>
    <property type="match status" value="1"/>
</dbReference>